<evidence type="ECO:0000256" key="2">
    <source>
        <dbReference type="ARBA" id="ARBA00006962"/>
    </source>
</evidence>
<dbReference type="GO" id="GO:0016020">
    <property type="term" value="C:membrane"/>
    <property type="evidence" value="ECO:0007669"/>
    <property type="project" value="UniProtKB-SubCell"/>
</dbReference>
<evidence type="ECO:0000256" key="1">
    <source>
        <dbReference type="ARBA" id="ARBA00004370"/>
    </source>
</evidence>
<gene>
    <name evidence="7" type="ORF">DFP94_102272</name>
</gene>
<comment type="similarity">
    <text evidence="2">Belongs to the glycosyltransferase 28 family.</text>
</comment>
<dbReference type="Pfam" id="PF06925">
    <property type="entry name" value="MGDG_synth"/>
    <property type="match status" value="1"/>
</dbReference>
<dbReference type="Pfam" id="PF04101">
    <property type="entry name" value="Glyco_tran_28_C"/>
    <property type="match status" value="1"/>
</dbReference>
<keyword evidence="8" id="KW-1185">Reference proteome</keyword>
<name>A0A369BIV4_9BACL</name>
<dbReference type="InterPro" id="IPR050519">
    <property type="entry name" value="Glycosyltransf_28_UgtP"/>
</dbReference>
<evidence type="ECO:0000256" key="3">
    <source>
        <dbReference type="ARBA" id="ARBA00022676"/>
    </source>
</evidence>
<evidence type="ECO:0000313" key="8">
    <source>
        <dbReference type="Proteomes" id="UP000253090"/>
    </source>
</evidence>
<accession>A0A369BIV4</accession>
<evidence type="ECO:0000256" key="4">
    <source>
        <dbReference type="ARBA" id="ARBA00022679"/>
    </source>
</evidence>
<sequence>MGQEPQILILTADYGEGHHQVSKVLQQSLTRNGYSQVAVVDLFREAYPVLNKIIRYLYRQSLYAASLGIPYYGWSYHLTNRLPMKGKIAAWMNSLGGDRLKEIILQYQPEVIIYTFPFGSLPSSEALSGIRPRTAVVITDFHVHRRWLFAKPDHYFVPASDVKEAMVRQGVPESRIAVTGIPVRESFHDAAMIGSGSGKEADEHVILLMANVCGTLHSLSRLIGKLLLLSGVRIQVICGRQEGWRRKLAESWADDARVDVFGFTDQLHVLMSSACCVVTKAGGVTLSETIQAGVPIFILKPFLGQEKENALYLQRKGAAVVAFTIHDLVSQIQAMISSEPIKRSMINGLFASRQEAAADHIVRHLFPEASPLGRSGI</sequence>
<keyword evidence="4 7" id="KW-0808">Transferase</keyword>
<dbReference type="Gene3D" id="3.40.50.2000">
    <property type="entry name" value="Glycogen Phosphorylase B"/>
    <property type="match status" value="1"/>
</dbReference>
<comment type="caution">
    <text evidence="7">The sequence shown here is derived from an EMBL/GenBank/DDBJ whole genome shotgun (WGS) entry which is preliminary data.</text>
</comment>
<dbReference type="GO" id="GO:0009247">
    <property type="term" value="P:glycolipid biosynthetic process"/>
    <property type="evidence" value="ECO:0007669"/>
    <property type="project" value="InterPro"/>
</dbReference>
<evidence type="ECO:0000313" key="7">
    <source>
        <dbReference type="EMBL" id="RCX21519.1"/>
    </source>
</evidence>
<reference evidence="7 8" key="1">
    <citation type="submission" date="2018-07" db="EMBL/GenBank/DDBJ databases">
        <title>Genomic Encyclopedia of Type Strains, Phase III (KMG-III): the genomes of soil and plant-associated and newly described type strains.</title>
        <authorList>
            <person name="Whitman W."/>
        </authorList>
    </citation>
    <scope>NUCLEOTIDE SEQUENCE [LARGE SCALE GENOMIC DNA]</scope>
    <source>
        <strain evidence="7 8">CECT 8333</strain>
    </source>
</reference>
<dbReference type="OrthoDB" id="9815663at2"/>
<comment type="subcellular location">
    <subcellularLocation>
        <location evidence="1">Membrane</location>
    </subcellularLocation>
</comment>
<dbReference type="EMBL" id="QPJW01000002">
    <property type="protein sequence ID" value="RCX21519.1"/>
    <property type="molecule type" value="Genomic_DNA"/>
</dbReference>
<dbReference type="GO" id="GO:0016758">
    <property type="term" value="F:hexosyltransferase activity"/>
    <property type="evidence" value="ECO:0007669"/>
    <property type="project" value="InterPro"/>
</dbReference>
<dbReference type="InterPro" id="IPR007235">
    <property type="entry name" value="Glyco_trans_28_C"/>
</dbReference>
<dbReference type="AlphaFoldDB" id="A0A369BIV4"/>
<dbReference type="SUPFAM" id="SSF53756">
    <property type="entry name" value="UDP-Glycosyltransferase/glycogen phosphorylase"/>
    <property type="match status" value="1"/>
</dbReference>
<protein>
    <submittedName>
        <fullName evidence="7">Processive 1,2-diacylglycerol beta-glucosyltransferase</fullName>
    </submittedName>
</protein>
<organism evidence="7 8">
    <name type="scientific">Fontibacillus phaseoli</name>
    <dbReference type="NCBI Taxonomy" id="1416533"/>
    <lineage>
        <taxon>Bacteria</taxon>
        <taxon>Bacillati</taxon>
        <taxon>Bacillota</taxon>
        <taxon>Bacilli</taxon>
        <taxon>Bacillales</taxon>
        <taxon>Paenibacillaceae</taxon>
        <taxon>Fontibacillus</taxon>
    </lineage>
</organism>
<feature type="domain" description="Glycosyl transferase family 28 C-terminal" evidence="5">
    <location>
        <begin position="231"/>
        <end position="348"/>
    </location>
</feature>
<evidence type="ECO:0000259" key="5">
    <source>
        <dbReference type="Pfam" id="PF04101"/>
    </source>
</evidence>
<keyword evidence="3" id="KW-0328">Glycosyltransferase</keyword>
<dbReference type="PANTHER" id="PTHR43025:SF3">
    <property type="entry name" value="MONOGALACTOSYLDIACYLGLYCEROL SYNTHASE 1, CHLOROPLASTIC"/>
    <property type="match status" value="1"/>
</dbReference>
<dbReference type="RefSeq" id="WP_114496068.1">
    <property type="nucleotide sequence ID" value="NZ_QPJW01000002.1"/>
</dbReference>
<evidence type="ECO:0000259" key="6">
    <source>
        <dbReference type="Pfam" id="PF06925"/>
    </source>
</evidence>
<proteinExistence type="inferred from homology"/>
<dbReference type="InterPro" id="IPR009695">
    <property type="entry name" value="Diacylglyc_glucosyltr_N"/>
</dbReference>
<dbReference type="PANTHER" id="PTHR43025">
    <property type="entry name" value="MONOGALACTOSYLDIACYLGLYCEROL SYNTHASE"/>
    <property type="match status" value="1"/>
</dbReference>
<dbReference type="Proteomes" id="UP000253090">
    <property type="component" value="Unassembled WGS sequence"/>
</dbReference>
<feature type="domain" description="Diacylglycerol glucosyltransferase N-terminal" evidence="6">
    <location>
        <begin position="18"/>
        <end position="183"/>
    </location>
</feature>